<dbReference type="InterPro" id="IPR044459">
    <property type="entry name" value="ADAR2_DSRM_2"/>
</dbReference>
<dbReference type="SMART" id="SM00552">
    <property type="entry name" value="ADEAMc"/>
    <property type="match status" value="1"/>
</dbReference>
<dbReference type="CDD" id="cd19898">
    <property type="entry name" value="DSRM_RED1_rpt2"/>
    <property type="match status" value="1"/>
</dbReference>
<evidence type="ECO:0000259" key="4">
    <source>
        <dbReference type="PROSITE" id="PS50137"/>
    </source>
</evidence>
<dbReference type="InterPro" id="IPR002466">
    <property type="entry name" value="A_deamin"/>
</dbReference>
<dbReference type="PANTHER" id="PTHR10910">
    <property type="entry name" value="EUKARYOTE SPECIFIC DSRNA BINDING PROTEIN"/>
    <property type="match status" value="1"/>
</dbReference>
<evidence type="ECO:0000313" key="6">
    <source>
        <dbReference type="EMBL" id="KAL3836567.1"/>
    </source>
</evidence>
<evidence type="ECO:0008006" key="8">
    <source>
        <dbReference type="Google" id="ProtNLM"/>
    </source>
</evidence>
<feature type="domain" description="DRBM" evidence="4">
    <location>
        <begin position="26"/>
        <end position="95"/>
    </location>
</feature>
<organism evidence="6 7">
    <name type="scientific">Sinanodonta woodiana</name>
    <name type="common">Chinese pond mussel</name>
    <name type="synonym">Anodonta woodiana</name>
    <dbReference type="NCBI Taxonomy" id="1069815"/>
    <lineage>
        <taxon>Eukaryota</taxon>
        <taxon>Metazoa</taxon>
        <taxon>Spiralia</taxon>
        <taxon>Lophotrochozoa</taxon>
        <taxon>Mollusca</taxon>
        <taxon>Bivalvia</taxon>
        <taxon>Autobranchia</taxon>
        <taxon>Heteroconchia</taxon>
        <taxon>Palaeoheterodonta</taxon>
        <taxon>Unionida</taxon>
        <taxon>Unionoidea</taxon>
        <taxon>Unionidae</taxon>
        <taxon>Unioninae</taxon>
        <taxon>Sinanodonta</taxon>
    </lineage>
</organism>
<dbReference type="GO" id="GO:0003723">
    <property type="term" value="F:RNA binding"/>
    <property type="evidence" value="ECO:0007669"/>
    <property type="project" value="UniProtKB-UniRule"/>
</dbReference>
<dbReference type="FunFam" id="3.30.160.20:FF:000007">
    <property type="entry name" value="Double-stranded RNA-binding protein Staufen homolog 1"/>
    <property type="match status" value="1"/>
</dbReference>
<dbReference type="Proteomes" id="UP001634394">
    <property type="component" value="Unassembled WGS sequence"/>
</dbReference>
<dbReference type="EMBL" id="JBJQND010000018">
    <property type="protein sequence ID" value="KAL3836567.1"/>
    <property type="molecule type" value="Genomic_DNA"/>
</dbReference>
<evidence type="ECO:0000259" key="5">
    <source>
        <dbReference type="PROSITE" id="PS50141"/>
    </source>
</evidence>
<dbReference type="SMART" id="SM00358">
    <property type="entry name" value="DSRM"/>
    <property type="match status" value="2"/>
</dbReference>
<sequence length="619" mass="69313">MLGRLKRKPSDEECISIANKKKKTDEPPGVQNALMKLNEFQNGLEFVCVSRKGPDHAPTFVMSVEVRGQTFEGTGSTKKKAKYDAAEKALKSIDQCIKKIEASLTKSEDDRAEESPDEENVSVAERLAVNQNNSYGSPGCTTKVLKQPDNTNPLMRLNELRPGLKYEVVSETGESHAKTFVMSVTVDDEIFQGSGRSKKLAKTRAAQLALTKIFNLESSFTPDSQPVLSERDHEIPKGLADLVSNLVNEKFFSLTDGLQSPYARRKVLAGFVMTKENWMDDASVICVTTGTKCINGEYISDHGLAVNDCHAEILARRSLIRYLYSQISLLTRTKSKRRQRSIFEPCEDQRFRLKDGIRFHLYISTAPCGDARIFSPHESIIEDKSADRHPNRKARGQLRTKIESGEGTIPVNSSEAIQTWDGILQGERLLTMSCSDKIAKWNLLGIQGALLSHLIEPIYLDSIILGSLYHREHLPRAVYGRLPNIDNLPSLYHINRPFLSGINSPEGRQPVKAPNFAVNWCIGDQDLEVINATTGKTEEGLPSRLCKKTMFEHFLKLGDKGVSRGNKDAAKNPPLYSMVKVKAKDYQRAKLQLFQAFKKSGLGKWMKKPIEQDSFPEDH</sequence>
<evidence type="ECO:0000256" key="2">
    <source>
        <dbReference type="PROSITE-ProRule" id="PRU00266"/>
    </source>
</evidence>
<feature type="domain" description="DRBM" evidence="4">
    <location>
        <begin position="149"/>
        <end position="215"/>
    </location>
</feature>
<accession>A0ABD3THR2</accession>
<evidence type="ECO:0000256" key="3">
    <source>
        <dbReference type="SAM" id="MobiDB-lite"/>
    </source>
</evidence>
<keyword evidence="7" id="KW-1185">Reference proteome</keyword>
<dbReference type="AlphaFoldDB" id="A0ABD3THR2"/>
<dbReference type="Gene3D" id="3.30.160.20">
    <property type="match status" value="2"/>
</dbReference>
<feature type="region of interest" description="Disordered" evidence="3">
    <location>
        <begin position="131"/>
        <end position="154"/>
    </location>
</feature>
<keyword evidence="1 2" id="KW-0694">RNA-binding</keyword>
<dbReference type="PANTHER" id="PTHR10910:SF62">
    <property type="entry name" value="AT07585P-RELATED"/>
    <property type="match status" value="1"/>
</dbReference>
<comment type="caution">
    <text evidence="6">The sequence shown here is derived from an EMBL/GenBank/DDBJ whole genome shotgun (WGS) entry which is preliminary data.</text>
</comment>
<name>A0ABD3THR2_SINWO</name>
<feature type="compositionally biased region" description="Polar residues" evidence="3">
    <location>
        <begin position="131"/>
        <end position="140"/>
    </location>
</feature>
<protein>
    <recommendedName>
        <fullName evidence="8">Double-stranded RNA-specific editase Adar</fullName>
    </recommendedName>
</protein>
<dbReference type="PROSITE" id="PS50141">
    <property type="entry name" value="A_DEAMIN_EDITASE"/>
    <property type="match status" value="1"/>
</dbReference>
<dbReference type="Pfam" id="PF02137">
    <property type="entry name" value="A_deamin"/>
    <property type="match status" value="1"/>
</dbReference>
<proteinExistence type="predicted"/>
<dbReference type="Pfam" id="PF00035">
    <property type="entry name" value="dsrm"/>
    <property type="match status" value="2"/>
</dbReference>
<dbReference type="SUPFAM" id="SSF54768">
    <property type="entry name" value="dsRNA-binding domain-like"/>
    <property type="match status" value="2"/>
</dbReference>
<evidence type="ECO:0000313" key="7">
    <source>
        <dbReference type="Proteomes" id="UP001634394"/>
    </source>
</evidence>
<dbReference type="PROSITE" id="PS50137">
    <property type="entry name" value="DS_RBD"/>
    <property type="match status" value="2"/>
</dbReference>
<feature type="domain" description="A to I editase" evidence="5">
    <location>
        <begin position="286"/>
        <end position="615"/>
    </location>
</feature>
<gene>
    <name evidence="6" type="ORF">ACJMK2_021991</name>
</gene>
<evidence type="ECO:0000256" key="1">
    <source>
        <dbReference type="ARBA" id="ARBA00022884"/>
    </source>
</evidence>
<reference evidence="6 7" key="1">
    <citation type="submission" date="2024-11" db="EMBL/GenBank/DDBJ databases">
        <title>Chromosome-level genome assembly of the freshwater bivalve Anodonta woodiana.</title>
        <authorList>
            <person name="Chen X."/>
        </authorList>
    </citation>
    <scope>NUCLEOTIDE SEQUENCE [LARGE SCALE GENOMIC DNA]</scope>
    <source>
        <strain evidence="6">MN2024</strain>
        <tissue evidence="6">Gills</tissue>
    </source>
</reference>
<dbReference type="InterPro" id="IPR014720">
    <property type="entry name" value="dsRBD_dom"/>
</dbReference>